<reference evidence="1" key="1">
    <citation type="submission" date="2021-01" db="EMBL/GenBank/DDBJ databases">
        <authorList>
            <person name="Corre E."/>
            <person name="Pelletier E."/>
            <person name="Niang G."/>
            <person name="Scheremetjew M."/>
            <person name="Finn R."/>
            <person name="Kale V."/>
            <person name="Holt S."/>
            <person name="Cochrane G."/>
            <person name="Meng A."/>
            <person name="Brown T."/>
            <person name="Cohen L."/>
        </authorList>
    </citation>
    <scope>NUCLEOTIDE SEQUENCE</scope>
    <source>
        <strain evidence="1">UTEX LB 985</strain>
    </source>
</reference>
<dbReference type="AlphaFoldDB" id="A0A7S2N7Y4"/>
<name>A0A7S2N7Y4_9EUKA</name>
<proteinExistence type="predicted"/>
<sequence>MTLRYLFVFADLLVMEDHFVASEQLIQDVAQYQHLWIPKAHWVLYIAHDIFLCGLSRLLTTLLNEMKNAKFKAGAKRSNYHNRAKDVAIFWCQQSDYELQALSASSFCSSDNKDEIVTGPQSDFPDSVLVSLLVQ</sequence>
<gene>
    <name evidence="1" type="ORF">CBRE1094_LOCUS35830</name>
</gene>
<organism evidence="1">
    <name type="scientific">Haptolina brevifila</name>
    <dbReference type="NCBI Taxonomy" id="156173"/>
    <lineage>
        <taxon>Eukaryota</taxon>
        <taxon>Haptista</taxon>
        <taxon>Haptophyta</taxon>
        <taxon>Prymnesiophyceae</taxon>
        <taxon>Prymnesiales</taxon>
        <taxon>Prymnesiaceae</taxon>
        <taxon>Haptolina</taxon>
    </lineage>
</organism>
<evidence type="ECO:0000313" key="1">
    <source>
        <dbReference type="EMBL" id="CAD9524938.1"/>
    </source>
</evidence>
<protein>
    <submittedName>
        <fullName evidence="1">Uncharacterized protein</fullName>
    </submittedName>
</protein>
<accession>A0A7S2N7Y4</accession>
<dbReference type="EMBL" id="HBGU01065697">
    <property type="protein sequence ID" value="CAD9524938.1"/>
    <property type="molecule type" value="Transcribed_RNA"/>
</dbReference>